<feature type="domain" description="DUF4440" evidence="1">
    <location>
        <begin position="12"/>
        <end position="117"/>
    </location>
</feature>
<sequence length="129" mass="14667">MQTVTPNVEQTIRDLEDMRYTAVLNGNFEAFRDLSHPALIYTHSSGAADSLESYLDKCRSGFYTYHSINHPIDFITVVDDVALVVGEMHAELTINRKPVTLHNRSLAVWKNTDRSWRFLAFQPTPIPAS</sequence>
<dbReference type="InterPro" id="IPR027843">
    <property type="entry name" value="DUF4440"/>
</dbReference>
<dbReference type="Gene3D" id="3.10.450.50">
    <property type="match status" value="1"/>
</dbReference>
<protein>
    <recommendedName>
        <fullName evidence="1">DUF4440 domain-containing protein</fullName>
    </recommendedName>
</protein>
<organism evidence="2 3">
    <name type="scientific">Amycolatopsis taiwanensis</name>
    <dbReference type="NCBI Taxonomy" id="342230"/>
    <lineage>
        <taxon>Bacteria</taxon>
        <taxon>Bacillati</taxon>
        <taxon>Actinomycetota</taxon>
        <taxon>Actinomycetes</taxon>
        <taxon>Pseudonocardiales</taxon>
        <taxon>Pseudonocardiaceae</taxon>
        <taxon>Amycolatopsis</taxon>
    </lineage>
</organism>
<accession>A0A9W6VHR9</accession>
<comment type="caution">
    <text evidence="2">The sequence shown here is derived from an EMBL/GenBank/DDBJ whole genome shotgun (WGS) entry which is preliminary data.</text>
</comment>
<evidence type="ECO:0000259" key="1">
    <source>
        <dbReference type="Pfam" id="PF14534"/>
    </source>
</evidence>
<reference evidence="2" key="1">
    <citation type="submission" date="2023-03" db="EMBL/GenBank/DDBJ databases">
        <title>Amycolatopsis taiwanensis NBRC 103393.</title>
        <authorList>
            <person name="Ichikawa N."/>
            <person name="Sato H."/>
            <person name="Tonouchi N."/>
        </authorList>
    </citation>
    <scope>NUCLEOTIDE SEQUENCE</scope>
    <source>
        <strain evidence="2">NBRC 103393</strain>
    </source>
</reference>
<evidence type="ECO:0000313" key="2">
    <source>
        <dbReference type="EMBL" id="GLY68990.1"/>
    </source>
</evidence>
<dbReference type="Pfam" id="PF14534">
    <property type="entry name" value="DUF4440"/>
    <property type="match status" value="1"/>
</dbReference>
<dbReference type="InterPro" id="IPR032710">
    <property type="entry name" value="NTF2-like_dom_sf"/>
</dbReference>
<keyword evidence="3" id="KW-1185">Reference proteome</keyword>
<dbReference type="AlphaFoldDB" id="A0A9W6VHR9"/>
<proteinExistence type="predicted"/>
<gene>
    <name evidence="2" type="ORF">Atai01_56090</name>
</gene>
<dbReference type="EMBL" id="BSTI01000014">
    <property type="protein sequence ID" value="GLY68990.1"/>
    <property type="molecule type" value="Genomic_DNA"/>
</dbReference>
<dbReference type="SUPFAM" id="SSF54427">
    <property type="entry name" value="NTF2-like"/>
    <property type="match status" value="1"/>
</dbReference>
<evidence type="ECO:0000313" key="3">
    <source>
        <dbReference type="Proteomes" id="UP001165136"/>
    </source>
</evidence>
<name>A0A9W6VHR9_9PSEU</name>
<dbReference type="Proteomes" id="UP001165136">
    <property type="component" value="Unassembled WGS sequence"/>
</dbReference>